<keyword evidence="10" id="KW-1185">Reference proteome</keyword>
<dbReference type="EMBL" id="JAAARO010000002">
    <property type="protein sequence ID" value="KAF5751254.1"/>
    <property type="molecule type" value="Genomic_DNA"/>
</dbReference>
<keyword evidence="3 7" id="KW-0217">Developmental protein</keyword>
<evidence type="ECO:0000256" key="8">
    <source>
        <dbReference type="SAM" id="MobiDB-lite"/>
    </source>
</evidence>
<feature type="region of interest" description="Disordered" evidence="8">
    <location>
        <begin position="48"/>
        <end position="87"/>
    </location>
</feature>
<accession>A0A7J7DYJ2</accession>
<comment type="caution">
    <text evidence="9">The sequence shown here is derived from an EMBL/GenBank/DDBJ whole genome shotgun (WGS) entry which is preliminary data.</text>
</comment>
<reference evidence="9 10" key="1">
    <citation type="journal article" date="2020" name="Nat. Commun.">
        <title>Genome of Tripterygium wilfordii and identification of cytochrome P450 involved in triptolide biosynthesis.</title>
        <authorList>
            <person name="Tu L."/>
            <person name="Su P."/>
            <person name="Zhang Z."/>
            <person name="Gao L."/>
            <person name="Wang J."/>
            <person name="Hu T."/>
            <person name="Zhou J."/>
            <person name="Zhang Y."/>
            <person name="Zhao Y."/>
            <person name="Liu Y."/>
            <person name="Song Y."/>
            <person name="Tong Y."/>
            <person name="Lu Y."/>
            <person name="Yang J."/>
            <person name="Xu C."/>
            <person name="Jia M."/>
            <person name="Peters R.J."/>
            <person name="Huang L."/>
            <person name="Gao W."/>
        </authorList>
    </citation>
    <scope>NUCLEOTIDE SEQUENCE [LARGE SCALE GENOMIC DNA]</scope>
    <source>
        <strain evidence="10">cv. XIE 37</strain>
        <tissue evidence="9">Leaf</tissue>
    </source>
</reference>
<name>A0A7J7DYJ2_TRIWF</name>
<dbReference type="InterPro" id="IPR039455">
    <property type="entry name" value="EPFL"/>
</dbReference>
<dbReference type="Proteomes" id="UP000593562">
    <property type="component" value="Unassembled WGS sequence"/>
</dbReference>
<dbReference type="AlphaFoldDB" id="A0A7J7DYJ2"/>
<evidence type="ECO:0000256" key="2">
    <source>
        <dbReference type="ARBA" id="ARBA00008127"/>
    </source>
</evidence>
<evidence type="ECO:0000256" key="1">
    <source>
        <dbReference type="ARBA" id="ARBA00004613"/>
    </source>
</evidence>
<comment type="function">
    <text evidence="7">Controls stomatal patterning.</text>
</comment>
<keyword evidence="4 7" id="KW-0964">Secreted</keyword>
<dbReference type="GO" id="GO:0010052">
    <property type="term" value="P:guard cell differentiation"/>
    <property type="evidence" value="ECO:0007669"/>
    <property type="project" value="UniProtKB-UniRule"/>
</dbReference>
<keyword evidence="5 7" id="KW-0732">Signal</keyword>
<dbReference type="PANTHER" id="PTHR33109:SF3">
    <property type="entry name" value="EPIDERMAL PATTERNING FACTOR-LIKE PROTEIN"/>
    <property type="match status" value="1"/>
</dbReference>
<dbReference type="InParanoid" id="A0A7J7DYJ2"/>
<evidence type="ECO:0000256" key="3">
    <source>
        <dbReference type="ARBA" id="ARBA00022473"/>
    </source>
</evidence>
<comment type="similarity">
    <text evidence="2 7">Belongs to the plant cysteine rich small secretory peptide family. Epidermal patterning factor subfamily.</text>
</comment>
<feature type="signal peptide" evidence="7">
    <location>
        <begin position="1"/>
        <end position="22"/>
    </location>
</feature>
<proteinExistence type="inferred from homology"/>
<organism evidence="9 10">
    <name type="scientific">Tripterygium wilfordii</name>
    <name type="common">Thunder God vine</name>
    <dbReference type="NCBI Taxonomy" id="458696"/>
    <lineage>
        <taxon>Eukaryota</taxon>
        <taxon>Viridiplantae</taxon>
        <taxon>Streptophyta</taxon>
        <taxon>Embryophyta</taxon>
        <taxon>Tracheophyta</taxon>
        <taxon>Spermatophyta</taxon>
        <taxon>Magnoliopsida</taxon>
        <taxon>eudicotyledons</taxon>
        <taxon>Gunneridae</taxon>
        <taxon>Pentapetalae</taxon>
        <taxon>rosids</taxon>
        <taxon>fabids</taxon>
        <taxon>Celastrales</taxon>
        <taxon>Celastraceae</taxon>
        <taxon>Tripterygium</taxon>
    </lineage>
</organism>
<evidence type="ECO:0000256" key="5">
    <source>
        <dbReference type="ARBA" id="ARBA00022729"/>
    </source>
</evidence>
<protein>
    <recommendedName>
        <fullName evidence="7">Epidermal patterning factor-like protein</fullName>
    </recommendedName>
</protein>
<keyword evidence="6" id="KW-1015">Disulfide bond</keyword>
<dbReference type="OrthoDB" id="1843021at2759"/>
<evidence type="ECO:0000313" key="9">
    <source>
        <dbReference type="EMBL" id="KAF5751254.1"/>
    </source>
</evidence>
<dbReference type="Pfam" id="PF17181">
    <property type="entry name" value="EPF"/>
    <property type="match status" value="1"/>
</dbReference>
<evidence type="ECO:0000256" key="6">
    <source>
        <dbReference type="ARBA" id="ARBA00023157"/>
    </source>
</evidence>
<dbReference type="GO" id="GO:0005576">
    <property type="term" value="C:extracellular region"/>
    <property type="evidence" value="ECO:0007669"/>
    <property type="project" value="UniProtKB-SubCell"/>
</dbReference>
<evidence type="ECO:0000313" key="10">
    <source>
        <dbReference type="Proteomes" id="UP000593562"/>
    </source>
</evidence>
<comment type="subcellular location">
    <subcellularLocation>
        <location evidence="1 7">Secreted</location>
    </subcellularLocation>
</comment>
<dbReference type="FunCoup" id="A0A7J7DYJ2">
    <property type="interactions" value="264"/>
</dbReference>
<evidence type="ECO:0000256" key="7">
    <source>
        <dbReference type="RuleBase" id="RU367102"/>
    </source>
</evidence>
<sequence>MMKERYLCFVLAALQVLSWASSRNFAPNDGLSVHQSVNALSGRKSESLQGAFGTQLPSKEVSPLTSMEGADEEAYANGKRKIGSSPPSCEHKCYGCIPCEAIQVPSTSNHLGVQYTNYEPEGWKCKCGPTFYSP</sequence>
<feature type="chain" id="PRO_5029937250" description="Epidermal patterning factor-like protein" evidence="7">
    <location>
        <begin position="23"/>
        <end position="134"/>
    </location>
</feature>
<evidence type="ECO:0000256" key="4">
    <source>
        <dbReference type="ARBA" id="ARBA00022525"/>
    </source>
</evidence>
<dbReference type="PANTHER" id="PTHR33109">
    <property type="entry name" value="EPIDERMAL PATTERNING FACTOR-LIKE PROTEIN 4"/>
    <property type="match status" value="1"/>
</dbReference>
<gene>
    <name evidence="9" type="ORF">HS088_TW02G00265</name>
</gene>